<dbReference type="InterPro" id="IPR019426">
    <property type="entry name" value="7TM_GPCR_serpentine_rcpt_Srv"/>
</dbReference>
<gene>
    <name evidence="2" type="ORF">L596_002335</name>
</gene>
<feature type="transmembrane region" description="Helical" evidence="1">
    <location>
        <begin position="12"/>
        <end position="32"/>
    </location>
</feature>
<evidence type="ECO:0000313" key="2">
    <source>
        <dbReference type="EMBL" id="TMS34821.1"/>
    </source>
</evidence>
<evidence type="ECO:0000256" key="1">
    <source>
        <dbReference type="SAM" id="Phobius"/>
    </source>
</evidence>
<keyword evidence="1" id="KW-0472">Membrane</keyword>
<dbReference type="SUPFAM" id="SSF81321">
    <property type="entry name" value="Family A G protein-coupled receptor-like"/>
    <property type="match status" value="1"/>
</dbReference>
<dbReference type="Pfam" id="PF10323">
    <property type="entry name" value="7TM_GPCR_Srv"/>
    <property type="match status" value="1"/>
</dbReference>
<dbReference type="OrthoDB" id="5798218at2759"/>
<keyword evidence="3" id="KW-1185">Reference proteome</keyword>
<evidence type="ECO:0008006" key="4">
    <source>
        <dbReference type="Google" id="ProtNLM"/>
    </source>
</evidence>
<name>A0A4U8UPF2_STECR</name>
<dbReference type="EMBL" id="AZBU02000001">
    <property type="protein sequence ID" value="TMS34821.1"/>
    <property type="molecule type" value="Genomic_DNA"/>
</dbReference>
<feature type="transmembrane region" description="Helical" evidence="1">
    <location>
        <begin position="255"/>
        <end position="279"/>
    </location>
</feature>
<feature type="transmembrane region" description="Helical" evidence="1">
    <location>
        <begin position="181"/>
        <end position="203"/>
    </location>
</feature>
<organism evidence="2 3">
    <name type="scientific">Steinernema carpocapsae</name>
    <name type="common">Entomopathogenic nematode</name>
    <dbReference type="NCBI Taxonomy" id="34508"/>
    <lineage>
        <taxon>Eukaryota</taxon>
        <taxon>Metazoa</taxon>
        <taxon>Ecdysozoa</taxon>
        <taxon>Nematoda</taxon>
        <taxon>Chromadorea</taxon>
        <taxon>Rhabditida</taxon>
        <taxon>Tylenchina</taxon>
        <taxon>Panagrolaimomorpha</taxon>
        <taxon>Strongyloidoidea</taxon>
        <taxon>Steinernematidae</taxon>
        <taxon>Steinernema</taxon>
    </lineage>
</organism>
<feature type="transmembrane region" description="Helical" evidence="1">
    <location>
        <begin position="291"/>
        <end position="310"/>
    </location>
</feature>
<feature type="transmembrane region" description="Helical" evidence="1">
    <location>
        <begin position="84"/>
        <end position="104"/>
    </location>
</feature>
<dbReference type="Proteomes" id="UP000298663">
    <property type="component" value="Chromosome X"/>
</dbReference>
<dbReference type="AlphaFoldDB" id="A0A4U8UPF2"/>
<reference evidence="2 3" key="2">
    <citation type="journal article" date="2019" name="G3 (Bethesda)">
        <title>Hybrid Assembly of the Genome of the Entomopathogenic Nematode Steinernema carpocapsae Identifies the X-Chromosome.</title>
        <authorList>
            <person name="Serra L."/>
            <person name="Macchietto M."/>
            <person name="Macias-Munoz A."/>
            <person name="McGill C.J."/>
            <person name="Rodriguez I.M."/>
            <person name="Rodriguez B."/>
            <person name="Murad R."/>
            <person name="Mortazavi A."/>
        </authorList>
    </citation>
    <scope>NUCLEOTIDE SEQUENCE [LARGE SCALE GENOMIC DNA]</scope>
    <source>
        <strain evidence="2 3">ALL</strain>
    </source>
</reference>
<dbReference type="Gene3D" id="1.20.1070.10">
    <property type="entry name" value="Rhodopsin 7-helix transmembrane proteins"/>
    <property type="match status" value="1"/>
</dbReference>
<sequence>MRMPTPLDICFLVISAILFVMYIFFLITLVVYRRSQPFRSVFFSLTLTLGVVDVLQMFHVYLLLKFPSFGWMTNSFYLKLPQPVVKYGIWALAFNQHLAVFIIAVNRFSAIVIPHGHNSRWSPFATRAANFLICSSGVFFVFPKIVYNSTIRYEIVDNITMSATIVWGNQKLLEKYKYVSFFLNLVVNLACFLMYMSILYVALSRHHRTLRAKVSMNTRKNTPAPDAAIIYHRIVRSQSRTGALLILWEKRELKLAMCGFIIFVCMFIYALGVVNMNVYGTAKAQEAKRSIWLYTSDLFSGINPLLIIAVSKSVRNRFFSVLCCSCESTLTPPSSYYMEK</sequence>
<accession>A0A4U8UPF2</accession>
<keyword evidence="1" id="KW-1133">Transmembrane helix</keyword>
<evidence type="ECO:0000313" key="3">
    <source>
        <dbReference type="Proteomes" id="UP000298663"/>
    </source>
</evidence>
<dbReference type="PANTHER" id="PTHR31748:SF1">
    <property type="entry name" value="SERPENTINE RECEPTOR, CLASS V"/>
    <property type="match status" value="1"/>
</dbReference>
<protein>
    <recommendedName>
        <fullName evidence="4">G-protein coupled receptors family 1 profile domain-containing protein</fullName>
    </recommendedName>
</protein>
<feature type="transmembrane region" description="Helical" evidence="1">
    <location>
        <begin position="124"/>
        <end position="142"/>
    </location>
</feature>
<dbReference type="PANTHER" id="PTHR31748">
    <property type="entry name" value="SERPENTINE RECEPTOR, CLASS V"/>
    <property type="match status" value="1"/>
</dbReference>
<dbReference type="EMBL" id="CM016762">
    <property type="protein sequence ID" value="TMS34821.1"/>
    <property type="molecule type" value="Genomic_DNA"/>
</dbReference>
<proteinExistence type="predicted"/>
<feature type="transmembrane region" description="Helical" evidence="1">
    <location>
        <begin position="41"/>
        <end position="64"/>
    </location>
</feature>
<keyword evidence="1" id="KW-0812">Transmembrane</keyword>
<reference evidence="2 3" key="1">
    <citation type="journal article" date="2015" name="Genome Biol.">
        <title>Comparative genomics of Steinernema reveals deeply conserved gene regulatory networks.</title>
        <authorList>
            <person name="Dillman A.R."/>
            <person name="Macchietto M."/>
            <person name="Porter C.F."/>
            <person name="Rogers A."/>
            <person name="Williams B."/>
            <person name="Antoshechkin I."/>
            <person name="Lee M.M."/>
            <person name="Goodwin Z."/>
            <person name="Lu X."/>
            <person name="Lewis E.E."/>
            <person name="Goodrich-Blair H."/>
            <person name="Stock S.P."/>
            <person name="Adams B.J."/>
            <person name="Sternberg P.W."/>
            <person name="Mortazavi A."/>
        </authorList>
    </citation>
    <scope>NUCLEOTIDE SEQUENCE [LARGE SCALE GENOMIC DNA]</scope>
    <source>
        <strain evidence="2 3">ALL</strain>
    </source>
</reference>
<comment type="caution">
    <text evidence="2">The sequence shown here is derived from an EMBL/GenBank/DDBJ whole genome shotgun (WGS) entry which is preliminary data.</text>
</comment>